<keyword evidence="2" id="KW-0560">Oxidoreductase</keyword>
<dbReference type="InterPro" id="IPR048083">
    <property type="entry name" value="GrdB-like"/>
</dbReference>
<dbReference type="RefSeq" id="WP_135371009.1">
    <property type="nucleotide sequence ID" value="NZ_RKLY01000001.1"/>
</dbReference>
<dbReference type="Pfam" id="PF07355">
    <property type="entry name" value="GRDB"/>
    <property type="match status" value="1"/>
</dbReference>
<dbReference type="AlphaFoldDB" id="A0A4Z0JQP7"/>
<evidence type="ECO:0000256" key="1">
    <source>
        <dbReference type="ARBA" id="ARBA00022933"/>
    </source>
</evidence>
<reference evidence="3 4" key="1">
    <citation type="submission" date="2018-10" db="EMBL/GenBank/DDBJ databases">
        <title>Lactobacillus sp. R7 and Lactobacillus sp. R19 isolated from fermented mustard green product of Taiwan.</title>
        <authorList>
            <person name="Lin S.-T."/>
        </authorList>
    </citation>
    <scope>NUCLEOTIDE SEQUENCE [LARGE SCALE GENOMIC DNA]</scope>
    <source>
        <strain evidence="3 4">BCRC 81127</strain>
    </source>
</reference>
<sequence length="173" mass="19163">MKIIFIFDQIQAGLGGKENGNVELGGKKLGIGSTNMFDSLLKEDNSEIIATLYSGDDYFLKNHEIVSKKMAAMVRKLQPDIVICGPAFNYEKFGKMCGEVGFKIEQKVHIPVVAAMSVECTEAISEYKDKIDIVKMPKKGGTGLTASLKNIIDLAKKKVQKEDYSDLKKEICY</sequence>
<protein>
    <submittedName>
        <fullName evidence="3">Glycine/betaine/sarcosine/D-proline family reductase selenoprotein B</fullName>
    </submittedName>
</protein>
<dbReference type="EMBL" id="RKLY01000001">
    <property type="protein sequence ID" value="TGD25400.1"/>
    <property type="molecule type" value="Genomic_DNA"/>
</dbReference>
<evidence type="ECO:0000313" key="3">
    <source>
        <dbReference type="EMBL" id="TGD25400.1"/>
    </source>
</evidence>
<keyword evidence="1" id="KW-0712">Selenocysteine</keyword>
<dbReference type="GO" id="GO:0050485">
    <property type="term" value="F:oxidoreductase activity, acting on X-H and Y-H to form an X-Y bond, with a disulfide as acceptor"/>
    <property type="evidence" value="ECO:0007669"/>
    <property type="project" value="InterPro"/>
</dbReference>
<dbReference type="InterPro" id="IPR010187">
    <property type="entry name" value="Various_sel_PB"/>
</dbReference>
<evidence type="ECO:0000313" key="4">
    <source>
        <dbReference type="Proteomes" id="UP000298021"/>
    </source>
</evidence>
<proteinExistence type="predicted"/>
<comment type="caution">
    <text evidence="3">The sequence shown here is derived from an EMBL/GenBank/DDBJ whole genome shotgun (WGS) entry which is preliminary data.</text>
</comment>
<dbReference type="NCBIfam" id="TIGR01918">
    <property type="entry name" value="various_sel_PB"/>
    <property type="match status" value="1"/>
</dbReference>
<name>A0A4Z0JQP7_9LACO</name>
<evidence type="ECO:0000256" key="2">
    <source>
        <dbReference type="ARBA" id="ARBA00023002"/>
    </source>
</evidence>
<dbReference type="OrthoDB" id="9764267at2"/>
<keyword evidence="4" id="KW-1185">Reference proteome</keyword>
<dbReference type="NCBIfam" id="NF041545">
    <property type="entry name" value="GrdB_like_no_Se"/>
    <property type="match status" value="1"/>
</dbReference>
<dbReference type="Proteomes" id="UP000298021">
    <property type="component" value="Unassembled WGS sequence"/>
</dbReference>
<gene>
    <name evidence="3" type="ORF">EGT49_00540</name>
</gene>
<organism evidence="3 4">
    <name type="scientific">Companilactobacillus suantsaicola</name>
    <dbReference type="NCBI Taxonomy" id="2487723"/>
    <lineage>
        <taxon>Bacteria</taxon>
        <taxon>Bacillati</taxon>
        <taxon>Bacillota</taxon>
        <taxon>Bacilli</taxon>
        <taxon>Lactobacillales</taxon>
        <taxon>Lactobacillaceae</taxon>
        <taxon>Companilactobacillus</taxon>
    </lineage>
</organism>
<accession>A0A4Z0JQP7</accession>